<sequence length="105" mass="11677">MSTTPTVLTILSKSKSKTSILCFKTEQQCPIQNVTVYHDRAEVTRLLEYHFDVEGTYALILEGFAPFADSTSLHLNNSQENWSDVKLSLSTTTPCLVGMPPKLPT</sequence>
<protein>
    <submittedName>
        <fullName evidence="1">Uncharacterized protein</fullName>
    </submittedName>
</protein>
<dbReference type="Proteomes" id="UP000663856">
    <property type="component" value="Unassembled WGS sequence"/>
</dbReference>
<gene>
    <name evidence="1" type="ORF">WKI299_LOCUS1087</name>
</gene>
<name>A0A816LJH4_9BILA</name>
<accession>A0A816LJH4</accession>
<evidence type="ECO:0000313" key="2">
    <source>
        <dbReference type="Proteomes" id="UP000663856"/>
    </source>
</evidence>
<organism evidence="1 2">
    <name type="scientific">Rotaria magnacalcarata</name>
    <dbReference type="NCBI Taxonomy" id="392030"/>
    <lineage>
        <taxon>Eukaryota</taxon>
        <taxon>Metazoa</taxon>
        <taxon>Spiralia</taxon>
        <taxon>Gnathifera</taxon>
        <taxon>Rotifera</taxon>
        <taxon>Eurotatoria</taxon>
        <taxon>Bdelloidea</taxon>
        <taxon>Philodinida</taxon>
        <taxon>Philodinidae</taxon>
        <taxon>Rotaria</taxon>
    </lineage>
</organism>
<dbReference type="AlphaFoldDB" id="A0A816LJH4"/>
<proteinExistence type="predicted"/>
<reference evidence="1" key="1">
    <citation type="submission" date="2021-02" db="EMBL/GenBank/DDBJ databases">
        <authorList>
            <person name="Nowell W R."/>
        </authorList>
    </citation>
    <scope>NUCLEOTIDE SEQUENCE</scope>
</reference>
<dbReference type="EMBL" id="CAJNRF010000060">
    <property type="protein sequence ID" value="CAF1934149.1"/>
    <property type="molecule type" value="Genomic_DNA"/>
</dbReference>
<evidence type="ECO:0000313" key="1">
    <source>
        <dbReference type="EMBL" id="CAF1934149.1"/>
    </source>
</evidence>
<comment type="caution">
    <text evidence="1">The sequence shown here is derived from an EMBL/GenBank/DDBJ whole genome shotgun (WGS) entry which is preliminary data.</text>
</comment>